<accession>A0A3L0W0Q6</accession>
<name>A0A3L0W0Q6_ECOLX</name>
<evidence type="ECO:0000313" key="2">
    <source>
        <dbReference type="EMBL" id="MHO05588.1"/>
    </source>
</evidence>
<protein>
    <submittedName>
        <fullName evidence="2">Uncharacterized protein</fullName>
    </submittedName>
</protein>
<feature type="signal peptide" evidence="1">
    <location>
        <begin position="1"/>
        <end position="20"/>
    </location>
</feature>
<dbReference type="EMBL" id="RNRV01000026">
    <property type="protein sequence ID" value="MHO05588.1"/>
    <property type="molecule type" value="Genomic_DNA"/>
</dbReference>
<proteinExistence type="predicted"/>
<evidence type="ECO:0000256" key="1">
    <source>
        <dbReference type="SAM" id="SignalP"/>
    </source>
</evidence>
<sequence length="74" mass="8076">MAPYLLILSLALLGMQALPASCWPDDPAPLEGAVSALELAELHQMLAASEPFLSRPAWQELRQASLLGWHPQSR</sequence>
<comment type="caution">
    <text evidence="2">The sequence shown here is derived from an EMBL/GenBank/DDBJ whole genome shotgun (WGS) entry which is preliminary data.</text>
</comment>
<reference evidence="2" key="1">
    <citation type="submission" date="2018-10" db="EMBL/GenBank/DDBJ databases">
        <authorList>
            <consortium name="NARMS: The National Antimicrobial Resistance Monitoring System"/>
        </authorList>
    </citation>
    <scope>NUCLEOTIDE SEQUENCE [LARGE SCALE GENOMIC DNA]</scope>
    <source>
        <strain evidence="2">CVM N17EC0388</strain>
    </source>
</reference>
<keyword evidence="1" id="KW-0732">Signal</keyword>
<organism evidence="2">
    <name type="scientific">Escherichia coli</name>
    <dbReference type="NCBI Taxonomy" id="562"/>
    <lineage>
        <taxon>Bacteria</taxon>
        <taxon>Pseudomonadati</taxon>
        <taxon>Pseudomonadota</taxon>
        <taxon>Gammaproteobacteria</taxon>
        <taxon>Enterobacterales</taxon>
        <taxon>Enterobacteriaceae</taxon>
        <taxon>Escherichia</taxon>
    </lineage>
</organism>
<gene>
    <name evidence="2" type="ORF">D9F05_14580</name>
</gene>
<feature type="chain" id="PRO_5018009890" evidence="1">
    <location>
        <begin position="21"/>
        <end position="74"/>
    </location>
</feature>
<dbReference type="AlphaFoldDB" id="A0A3L0W0Q6"/>